<dbReference type="eggNOG" id="COG3209">
    <property type="taxonomic scope" value="Bacteria"/>
</dbReference>
<dbReference type="Gene3D" id="2.180.10.10">
    <property type="entry name" value="RHS repeat-associated core"/>
    <property type="match status" value="1"/>
</dbReference>
<sequence>MNILKTTNFSAVRGLRLASLVGAMLHSSQVCSARRRRSLRRSGPSGHYSAALGRGFALLFLLALLPQLLLAQKPQIKFLQQKHYVPALNKGLELQTQTEKYFNEYGAVTREEYFKMSLDSTLNSQRKIIHSYDSRGRHQNSLYYNGDNLLEREVKIYWDQKNNKNKIEEISYVDGQQASVAITYLLTYDEAGNKEIEQYFNTKGVVTRQRNWFYNKQDEVIRSLELVEEPNQPRKEIKTRYKRDQDGYLTKSITVEKINGKLFRKDVRYFENSFLIRWKKYIEGKFVSEFVNEYRDSVLIRQTENERFDPEKKRKRSKKESIWVTNTEYDVYGNILVQTKSRNEQVVSIVQYAYDDYGNRIKTIKINRESNEKEEERLTYDKWGNVASLELLKNDRIVYKDEFVYEYHPRKRKD</sequence>
<evidence type="ECO:0000313" key="2">
    <source>
        <dbReference type="EMBL" id="AFC25392.1"/>
    </source>
</evidence>
<evidence type="ECO:0008006" key="4">
    <source>
        <dbReference type="Google" id="ProtNLM"/>
    </source>
</evidence>
<dbReference type="AlphaFoldDB" id="H6L864"/>
<dbReference type="EMBL" id="CP002831">
    <property type="protein sequence ID" value="AFC25392.1"/>
    <property type="molecule type" value="Genomic_DNA"/>
</dbReference>
<dbReference type="STRING" id="984262.SGRA_2664"/>
<keyword evidence="3" id="KW-1185">Reference proteome</keyword>
<organism evidence="2 3">
    <name type="scientific">Saprospira grandis (strain Lewin)</name>
    <dbReference type="NCBI Taxonomy" id="984262"/>
    <lineage>
        <taxon>Bacteria</taxon>
        <taxon>Pseudomonadati</taxon>
        <taxon>Bacteroidota</taxon>
        <taxon>Saprospiria</taxon>
        <taxon>Saprospirales</taxon>
        <taxon>Saprospiraceae</taxon>
        <taxon>Saprospira</taxon>
    </lineage>
</organism>
<keyword evidence="1" id="KW-0472">Membrane</keyword>
<dbReference type="KEGG" id="sgn:SGRA_2664"/>
<proteinExistence type="predicted"/>
<gene>
    <name evidence="2" type="ordered locus">SGRA_2664</name>
</gene>
<evidence type="ECO:0000256" key="1">
    <source>
        <dbReference type="SAM" id="Phobius"/>
    </source>
</evidence>
<name>H6L864_SAPGL</name>
<evidence type="ECO:0000313" key="3">
    <source>
        <dbReference type="Proteomes" id="UP000007519"/>
    </source>
</evidence>
<keyword evidence="1" id="KW-0812">Transmembrane</keyword>
<reference evidence="2 3" key="1">
    <citation type="journal article" date="2012" name="Stand. Genomic Sci.">
        <title>Complete genome sequencing and analysis of Saprospira grandis str. Lewin, a predatory marine bacterium.</title>
        <authorList>
            <person name="Saw J.H."/>
            <person name="Yuryev A."/>
            <person name="Kanbe M."/>
            <person name="Hou S."/>
            <person name="Young A.G."/>
            <person name="Aizawa S."/>
            <person name="Alam M."/>
        </authorList>
    </citation>
    <scope>NUCLEOTIDE SEQUENCE [LARGE SCALE GENOMIC DNA]</scope>
    <source>
        <strain evidence="2 3">Lewin</strain>
    </source>
</reference>
<dbReference type="OrthoDB" id="1489252at2"/>
<dbReference type="RefSeq" id="WP_015693002.1">
    <property type="nucleotide sequence ID" value="NC_016940.1"/>
</dbReference>
<dbReference type="HOGENOM" id="CLU_663730_0_0_10"/>
<feature type="transmembrane region" description="Helical" evidence="1">
    <location>
        <begin position="49"/>
        <end position="71"/>
    </location>
</feature>
<dbReference type="Proteomes" id="UP000007519">
    <property type="component" value="Chromosome"/>
</dbReference>
<accession>H6L864</accession>
<protein>
    <recommendedName>
        <fullName evidence="4">YD repeat-containing protein</fullName>
    </recommendedName>
</protein>
<keyword evidence="1" id="KW-1133">Transmembrane helix</keyword>